<name>X1U520_9ZZZZ</name>
<evidence type="ECO:0000313" key="1">
    <source>
        <dbReference type="EMBL" id="GAJ12579.1"/>
    </source>
</evidence>
<comment type="caution">
    <text evidence="1">The sequence shown here is derived from an EMBL/GenBank/DDBJ whole genome shotgun (WGS) entry which is preliminary data.</text>
</comment>
<gene>
    <name evidence="1" type="ORF">S12H4_51262</name>
</gene>
<reference evidence="1" key="1">
    <citation type="journal article" date="2014" name="Front. Microbiol.">
        <title>High frequency of phylogenetically diverse reductive dehalogenase-homologous genes in deep subseafloor sedimentary metagenomes.</title>
        <authorList>
            <person name="Kawai M."/>
            <person name="Futagami T."/>
            <person name="Toyoda A."/>
            <person name="Takaki Y."/>
            <person name="Nishi S."/>
            <person name="Hori S."/>
            <person name="Arai W."/>
            <person name="Tsubouchi T."/>
            <person name="Morono Y."/>
            <person name="Uchiyama I."/>
            <person name="Ito T."/>
            <person name="Fujiyama A."/>
            <person name="Inagaki F."/>
            <person name="Takami H."/>
        </authorList>
    </citation>
    <scope>NUCLEOTIDE SEQUENCE</scope>
    <source>
        <strain evidence="1">Expedition CK06-06</strain>
    </source>
</reference>
<feature type="non-terminal residue" evidence="1">
    <location>
        <position position="193"/>
    </location>
</feature>
<organism evidence="1">
    <name type="scientific">marine sediment metagenome</name>
    <dbReference type="NCBI Taxonomy" id="412755"/>
    <lineage>
        <taxon>unclassified sequences</taxon>
        <taxon>metagenomes</taxon>
        <taxon>ecological metagenomes</taxon>
    </lineage>
</organism>
<sequence length="193" mass="19435">MKHKFSSMGRVAIALVLALSLSLVMAVPVAATHTSSAIVAFQTGPPVASTVAGEASILDVVVTNTDATDACAINIVKIDFSASDFTVTGPGIDPTGWTGSLDGDVVTYTAATETDYIDPAASKTFSPAVTNPTIFGAATVPAVLTTDVGSKAVLPATADTEWIGYVADSVGIGGNAITVDYVDPVAENSPLSV</sequence>
<proteinExistence type="predicted"/>
<protein>
    <submittedName>
        <fullName evidence="1">Uncharacterized protein</fullName>
    </submittedName>
</protein>
<accession>X1U520</accession>
<dbReference type="EMBL" id="BARW01032376">
    <property type="protein sequence ID" value="GAJ12579.1"/>
    <property type="molecule type" value="Genomic_DNA"/>
</dbReference>
<dbReference type="AlphaFoldDB" id="X1U520"/>